<dbReference type="GO" id="GO:0030409">
    <property type="term" value="F:glutamate formimidoyltransferase activity"/>
    <property type="evidence" value="ECO:0007669"/>
    <property type="project" value="UniProtKB-EC"/>
</dbReference>
<dbReference type="PANTHER" id="PTHR12234:SF8">
    <property type="entry name" value="FORMIMINOTRANSFERASE-CYCLODEAMINASE"/>
    <property type="match status" value="1"/>
</dbReference>
<sequence length="299" mass="33125">MGKLVECVPNFSEGRRPEVIEAIVSEVKQVKGVKLLDVKPDASHNRTVVTFVGEPQSVKLAAFNACAKACELIDMEQQQGGHPRVGATDVIPFIPVKEISMEECIQLANELGSEIASKLDIPVYLYEEAARVPGRRRLPDVRKGEYEGLKEAISQPERHPDYGQPKMHPTAGATVVGARQFLVAYNINLGTNDLSIAKKIADSIREVKGGFKYVRAMGVMLEDRDVAQVSINMVNYTGTPLYRVFETVKSEAARYGVNVIGSELIGVTPMQALLDVAEFYLRLENFDRKQVFEENLVED</sequence>
<evidence type="ECO:0000256" key="3">
    <source>
        <dbReference type="ARBA" id="ARBA00012252"/>
    </source>
</evidence>
<evidence type="ECO:0000256" key="2">
    <source>
        <dbReference type="ARBA" id="ARBA00005082"/>
    </source>
</evidence>
<evidence type="ECO:0000256" key="4">
    <source>
        <dbReference type="ARBA" id="ARBA00022490"/>
    </source>
</evidence>
<reference evidence="11" key="1">
    <citation type="submission" date="2016-10" db="EMBL/GenBank/DDBJ databases">
        <authorList>
            <person name="Varghese N."/>
            <person name="Submissions S."/>
        </authorList>
    </citation>
    <scope>NUCLEOTIDE SEQUENCE [LARGE SCALE GENOMIC DNA]</scope>
    <source>
        <strain evidence="11">DSM 8344</strain>
    </source>
</reference>
<dbReference type="EMBL" id="FNCP01000001">
    <property type="protein sequence ID" value="SDG20045.1"/>
    <property type="molecule type" value="Genomic_DNA"/>
</dbReference>
<evidence type="ECO:0000313" key="11">
    <source>
        <dbReference type="Proteomes" id="UP000198656"/>
    </source>
</evidence>
<feature type="domain" description="Formiminotransferase C-terminal subdomain" evidence="8">
    <location>
        <begin position="181"/>
        <end position="295"/>
    </location>
</feature>
<dbReference type="EC" id="2.1.2.5" evidence="3"/>
<dbReference type="InterPro" id="IPR012886">
    <property type="entry name" value="Formiminotransferase_N"/>
</dbReference>
<gene>
    <name evidence="10" type="ORF">SAMN05443529_101338</name>
</gene>
<keyword evidence="11" id="KW-1185">Reference proteome</keyword>
<dbReference type="GO" id="GO:0019556">
    <property type="term" value="P:L-histidine catabolic process to glutamate and formamide"/>
    <property type="evidence" value="ECO:0007669"/>
    <property type="project" value="UniProtKB-UniPathway"/>
</dbReference>
<evidence type="ECO:0000259" key="8">
    <source>
        <dbReference type="SMART" id="SM01221"/>
    </source>
</evidence>
<comment type="subcellular location">
    <subcellularLocation>
        <location evidence="1">Cytoplasm</location>
    </subcellularLocation>
</comment>
<dbReference type="InterPro" id="IPR037064">
    <property type="entry name" value="Formiminotransferase_N_sf"/>
</dbReference>
<comment type="pathway">
    <text evidence="2">Amino-acid degradation; L-histidine degradation into L-glutamate; L-glutamate from N-formimidoyl-L-glutamate (transferase route): step 1/1.</text>
</comment>
<dbReference type="OrthoDB" id="9773217at2"/>
<dbReference type="InterPro" id="IPR037070">
    <property type="entry name" value="Formiminotransferase_C_sf"/>
</dbReference>
<dbReference type="AlphaFoldDB" id="A0A1G7SAG4"/>
<dbReference type="SMART" id="SM01222">
    <property type="entry name" value="FTCD_N"/>
    <property type="match status" value="1"/>
</dbReference>
<dbReference type="Gene3D" id="3.30.990.10">
    <property type="entry name" value="Formiminotransferase, N-terminal subdomain"/>
    <property type="match status" value="1"/>
</dbReference>
<dbReference type="GO" id="GO:0005737">
    <property type="term" value="C:cytoplasm"/>
    <property type="evidence" value="ECO:0007669"/>
    <property type="project" value="UniProtKB-SubCell"/>
</dbReference>
<evidence type="ECO:0000313" key="10">
    <source>
        <dbReference type="EMBL" id="SDG20045.1"/>
    </source>
</evidence>
<organism evidence="10 11">
    <name type="scientific">Desulfosporosinus hippei DSM 8344</name>
    <dbReference type="NCBI Taxonomy" id="1121419"/>
    <lineage>
        <taxon>Bacteria</taxon>
        <taxon>Bacillati</taxon>
        <taxon>Bacillota</taxon>
        <taxon>Clostridia</taxon>
        <taxon>Eubacteriales</taxon>
        <taxon>Desulfitobacteriaceae</taxon>
        <taxon>Desulfosporosinus</taxon>
    </lineage>
</organism>
<evidence type="ECO:0000256" key="5">
    <source>
        <dbReference type="ARBA" id="ARBA00022679"/>
    </source>
</evidence>
<keyword evidence="5 10" id="KW-0808">Transferase</keyword>
<dbReference type="GO" id="GO:0019557">
    <property type="term" value="P:L-histidine catabolic process to glutamate and formate"/>
    <property type="evidence" value="ECO:0007669"/>
    <property type="project" value="UniProtKB-UniPathway"/>
</dbReference>
<dbReference type="InterPro" id="IPR051623">
    <property type="entry name" value="FTCD"/>
</dbReference>
<dbReference type="UniPathway" id="UPA00379">
    <property type="reaction ID" value="UER00555"/>
</dbReference>
<dbReference type="InterPro" id="IPR004227">
    <property type="entry name" value="Formiminotransferase_cat"/>
</dbReference>
<protein>
    <recommendedName>
        <fullName evidence="3">glutamate formimidoyltransferase</fullName>
        <ecNumber evidence="3">2.1.2.5</ecNumber>
    </recommendedName>
</protein>
<evidence type="ECO:0000256" key="6">
    <source>
        <dbReference type="ARBA" id="ARBA00022808"/>
    </source>
</evidence>
<evidence type="ECO:0000256" key="1">
    <source>
        <dbReference type="ARBA" id="ARBA00004496"/>
    </source>
</evidence>
<dbReference type="STRING" id="1121419.SAMN05443529_101338"/>
<dbReference type="RefSeq" id="WP_092329040.1">
    <property type="nucleotide sequence ID" value="NZ_FNCP01000001.1"/>
</dbReference>
<dbReference type="InterPro" id="IPR013802">
    <property type="entry name" value="Formiminotransferase_C"/>
</dbReference>
<dbReference type="InterPro" id="IPR022384">
    <property type="entry name" value="FormiminoTrfase_cat_dom_sf"/>
</dbReference>
<dbReference type="GO" id="GO:0005542">
    <property type="term" value="F:folic acid binding"/>
    <property type="evidence" value="ECO:0007669"/>
    <property type="project" value="UniProtKB-KW"/>
</dbReference>
<name>A0A1G7SAG4_9FIRM</name>
<feature type="domain" description="Formiminotransferase N-terminal subdomain" evidence="9">
    <location>
        <begin position="3"/>
        <end position="180"/>
    </location>
</feature>
<dbReference type="PANTHER" id="PTHR12234">
    <property type="entry name" value="FORMIMINOTRANSFERASE-CYCLODEAMINASE"/>
    <property type="match status" value="1"/>
</dbReference>
<dbReference type="SMART" id="SM01221">
    <property type="entry name" value="FTCD"/>
    <property type="match status" value="1"/>
</dbReference>
<keyword evidence="6" id="KW-0369">Histidine metabolism</keyword>
<keyword evidence="7" id="KW-0290">Folate-binding</keyword>
<evidence type="ECO:0000256" key="7">
    <source>
        <dbReference type="ARBA" id="ARBA00022954"/>
    </source>
</evidence>
<proteinExistence type="predicted"/>
<dbReference type="SUPFAM" id="SSF55116">
    <property type="entry name" value="Formiminotransferase domain of formiminotransferase-cyclodeaminase"/>
    <property type="match status" value="2"/>
</dbReference>
<keyword evidence="4" id="KW-0963">Cytoplasm</keyword>
<dbReference type="NCBIfam" id="TIGR02024">
    <property type="entry name" value="FtcD"/>
    <property type="match status" value="1"/>
</dbReference>
<accession>A0A1G7SAG4</accession>
<dbReference type="Pfam" id="PF02971">
    <property type="entry name" value="FTCD"/>
    <property type="match status" value="1"/>
</dbReference>
<dbReference type="Proteomes" id="UP000198656">
    <property type="component" value="Unassembled WGS sequence"/>
</dbReference>
<evidence type="ECO:0000259" key="9">
    <source>
        <dbReference type="SMART" id="SM01222"/>
    </source>
</evidence>
<dbReference type="Gene3D" id="3.30.70.670">
    <property type="entry name" value="Formiminotransferase, C-terminal subdomain"/>
    <property type="match status" value="1"/>
</dbReference>
<dbReference type="Pfam" id="PF07837">
    <property type="entry name" value="FTCD_N"/>
    <property type="match status" value="1"/>
</dbReference>